<comment type="caution">
    <text evidence="1">The sequence shown here is derived from an EMBL/GenBank/DDBJ whole genome shotgun (WGS) entry which is preliminary data.</text>
</comment>
<accession>A0A9P0PLD1</accession>
<dbReference type="AlphaFoldDB" id="A0A9P0PLD1"/>
<sequence length="35" mass="4334">MTIVFRSILHEAIFEPLVCWQIQNVIFKFVKCFFW</sequence>
<organism evidence="1 2">
    <name type="scientific">Acanthoscelides obtectus</name>
    <name type="common">Bean weevil</name>
    <name type="synonym">Bruchus obtectus</name>
    <dbReference type="NCBI Taxonomy" id="200917"/>
    <lineage>
        <taxon>Eukaryota</taxon>
        <taxon>Metazoa</taxon>
        <taxon>Ecdysozoa</taxon>
        <taxon>Arthropoda</taxon>
        <taxon>Hexapoda</taxon>
        <taxon>Insecta</taxon>
        <taxon>Pterygota</taxon>
        <taxon>Neoptera</taxon>
        <taxon>Endopterygota</taxon>
        <taxon>Coleoptera</taxon>
        <taxon>Polyphaga</taxon>
        <taxon>Cucujiformia</taxon>
        <taxon>Chrysomeloidea</taxon>
        <taxon>Chrysomelidae</taxon>
        <taxon>Bruchinae</taxon>
        <taxon>Bruchini</taxon>
        <taxon>Acanthoscelides</taxon>
    </lineage>
</organism>
<protein>
    <submittedName>
        <fullName evidence="1">Uncharacterized protein</fullName>
    </submittedName>
</protein>
<evidence type="ECO:0000313" key="2">
    <source>
        <dbReference type="Proteomes" id="UP001152888"/>
    </source>
</evidence>
<dbReference type="Proteomes" id="UP001152888">
    <property type="component" value="Unassembled WGS sequence"/>
</dbReference>
<name>A0A9P0PLD1_ACAOB</name>
<reference evidence="1" key="1">
    <citation type="submission" date="2022-03" db="EMBL/GenBank/DDBJ databases">
        <authorList>
            <person name="Sayadi A."/>
        </authorList>
    </citation>
    <scope>NUCLEOTIDE SEQUENCE</scope>
</reference>
<evidence type="ECO:0000313" key="1">
    <source>
        <dbReference type="EMBL" id="CAH1990545.1"/>
    </source>
</evidence>
<dbReference type="EMBL" id="CAKOFQ010007091">
    <property type="protein sequence ID" value="CAH1990545.1"/>
    <property type="molecule type" value="Genomic_DNA"/>
</dbReference>
<gene>
    <name evidence="1" type="ORF">ACAOBT_LOCUS19725</name>
</gene>
<proteinExistence type="predicted"/>
<keyword evidence="2" id="KW-1185">Reference proteome</keyword>